<gene>
    <name evidence="3" type="ORF">RMAR1173_LOCUS3213</name>
</gene>
<sequence>MRLKFIGALSWWSVRIVFVRFRSCMYSTVGDATTRCYGRWLVHESSGQQARSGGQVDQAASPEQGKRPGSSQRHSRRPKSVGTWRGGVVINAWRGVLVHVEHKFVVAF</sequence>
<protein>
    <recommendedName>
        <fullName evidence="4">Secreted protein</fullName>
    </recommendedName>
</protein>
<evidence type="ECO:0000313" key="3">
    <source>
        <dbReference type="EMBL" id="CAD9667423.1"/>
    </source>
</evidence>
<feature type="chain" id="PRO_5030658424" description="Secreted protein" evidence="2">
    <location>
        <begin position="22"/>
        <end position="108"/>
    </location>
</feature>
<accession>A0A7S2W583</accession>
<reference evidence="3" key="1">
    <citation type="submission" date="2021-01" db="EMBL/GenBank/DDBJ databases">
        <authorList>
            <person name="Corre E."/>
            <person name="Pelletier E."/>
            <person name="Niang G."/>
            <person name="Scheremetjew M."/>
            <person name="Finn R."/>
            <person name="Kale V."/>
            <person name="Holt S."/>
            <person name="Cochrane G."/>
            <person name="Meng A."/>
            <person name="Brown T."/>
            <person name="Cohen L."/>
        </authorList>
    </citation>
    <scope>NUCLEOTIDE SEQUENCE</scope>
    <source>
        <strain evidence="3">CCMP1243</strain>
    </source>
</reference>
<evidence type="ECO:0000256" key="1">
    <source>
        <dbReference type="SAM" id="MobiDB-lite"/>
    </source>
</evidence>
<keyword evidence="2" id="KW-0732">Signal</keyword>
<organism evidence="3">
    <name type="scientific">Rhizochromulina marina</name>
    <dbReference type="NCBI Taxonomy" id="1034831"/>
    <lineage>
        <taxon>Eukaryota</taxon>
        <taxon>Sar</taxon>
        <taxon>Stramenopiles</taxon>
        <taxon>Ochrophyta</taxon>
        <taxon>Dictyochophyceae</taxon>
        <taxon>Rhizochromulinales</taxon>
        <taxon>Rhizochromulina</taxon>
    </lineage>
</organism>
<name>A0A7S2W583_9STRA</name>
<evidence type="ECO:0000256" key="2">
    <source>
        <dbReference type="SAM" id="SignalP"/>
    </source>
</evidence>
<dbReference type="AlphaFoldDB" id="A0A7S2W583"/>
<evidence type="ECO:0008006" key="4">
    <source>
        <dbReference type="Google" id="ProtNLM"/>
    </source>
</evidence>
<feature type="signal peptide" evidence="2">
    <location>
        <begin position="1"/>
        <end position="21"/>
    </location>
</feature>
<proteinExistence type="predicted"/>
<dbReference type="EMBL" id="HBHJ01004921">
    <property type="protein sequence ID" value="CAD9667423.1"/>
    <property type="molecule type" value="Transcribed_RNA"/>
</dbReference>
<feature type="region of interest" description="Disordered" evidence="1">
    <location>
        <begin position="46"/>
        <end position="82"/>
    </location>
</feature>